<feature type="binding site" evidence="11">
    <location>
        <begin position="144"/>
        <end position="151"/>
    </location>
    <ligand>
        <name>ATP</name>
        <dbReference type="ChEBI" id="CHEBI:30616"/>
    </ligand>
</feature>
<evidence type="ECO:0000313" key="15">
    <source>
        <dbReference type="Proteomes" id="UP000694845"/>
    </source>
</evidence>
<feature type="compositionally biased region" description="Polar residues" evidence="13">
    <location>
        <begin position="693"/>
        <end position="714"/>
    </location>
</feature>
<evidence type="ECO:0000256" key="6">
    <source>
        <dbReference type="ARBA" id="ARBA00022840"/>
    </source>
</evidence>
<keyword evidence="10" id="KW-0539">Nucleus</keyword>
<evidence type="ECO:0000256" key="1">
    <source>
        <dbReference type="ARBA" id="ARBA00004123"/>
    </source>
</evidence>
<dbReference type="InterPro" id="IPR027640">
    <property type="entry name" value="Kinesin-like_fam"/>
</dbReference>
<feature type="compositionally biased region" description="Basic residues" evidence="13">
    <location>
        <begin position="1"/>
        <end position="10"/>
    </location>
</feature>
<evidence type="ECO:0000256" key="10">
    <source>
        <dbReference type="ARBA" id="ARBA00023242"/>
    </source>
</evidence>
<evidence type="ECO:0000256" key="13">
    <source>
        <dbReference type="SAM" id="MobiDB-lite"/>
    </source>
</evidence>
<dbReference type="PANTHER" id="PTHR47968">
    <property type="entry name" value="CENTROMERE PROTEIN E"/>
    <property type="match status" value="1"/>
</dbReference>
<feature type="region of interest" description="Disordered" evidence="13">
    <location>
        <begin position="1057"/>
        <end position="1086"/>
    </location>
</feature>
<evidence type="ECO:0000256" key="2">
    <source>
        <dbReference type="ARBA" id="ARBA00004245"/>
    </source>
</evidence>
<evidence type="ECO:0000259" key="14">
    <source>
        <dbReference type="PROSITE" id="PS50067"/>
    </source>
</evidence>
<dbReference type="GO" id="GO:0007018">
    <property type="term" value="P:microtubule-based movement"/>
    <property type="evidence" value="ECO:0007669"/>
    <property type="project" value="InterPro"/>
</dbReference>
<dbReference type="CTD" id="81930"/>
<feature type="compositionally biased region" description="Polar residues" evidence="13">
    <location>
        <begin position="1072"/>
        <end position="1081"/>
    </location>
</feature>
<dbReference type="GeneID" id="110975039"/>
<feature type="compositionally biased region" description="Polar residues" evidence="13">
    <location>
        <begin position="11"/>
        <end position="24"/>
    </location>
</feature>
<dbReference type="PRINTS" id="PR00380">
    <property type="entry name" value="KINESINHEAVY"/>
</dbReference>
<reference evidence="16" key="1">
    <citation type="submission" date="2025-08" db="UniProtKB">
        <authorList>
            <consortium name="RefSeq"/>
        </authorList>
    </citation>
    <scope>IDENTIFICATION</scope>
</reference>
<keyword evidence="15" id="KW-1185">Reference proteome</keyword>
<dbReference type="AlphaFoldDB" id="A0A8B7XRK1"/>
<proteinExistence type="inferred from homology"/>
<dbReference type="PANTHER" id="PTHR47968:SF65">
    <property type="entry name" value="KINESIN MOTOR DOMAIN-CONTAINING PROTEIN"/>
    <property type="match status" value="1"/>
</dbReference>
<dbReference type="GO" id="GO:0005874">
    <property type="term" value="C:microtubule"/>
    <property type="evidence" value="ECO:0007669"/>
    <property type="project" value="UniProtKB-KW"/>
</dbReference>
<gene>
    <name evidence="16" type="primary">LOC110975039</name>
</gene>
<feature type="region of interest" description="Disordered" evidence="13">
    <location>
        <begin position="870"/>
        <end position="892"/>
    </location>
</feature>
<feature type="region of interest" description="Disordered" evidence="13">
    <location>
        <begin position="679"/>
        <end position="753"/>
    </location>
</feature>
<organism evidence="15 16">
    <name type="scientific">Acanthaster planci</name>
    <name type="common">Crown-of-thorns starfish</name>
    <dbReference type="NCBI Taxonomy" id="133434"/>
    <lineage>
        <taxon>Eukaryota</taxon>
        <taxon>Metazoa</taxon>
        <taxon>Echinodermata</taxon>
        <taxon>Eleutherozoa</taxon>
        <taxon>Asterozoa</taxon>
        <taxon>Asteroidea</taxon>
        <taxon>Valvatacea</taxon>
        <taxon>Valvatida</taxon>
        <taxon>Acanthasteridae</taxon>
        <taxon>Acanthaster</taxon>
    </lineage>
</organism>
<dbReference type="SMART" id="SM00129">
    <property type="entry name" value="KISc"/>
    <property type="match status" value="1"/>
</dbReference>
<dbReference type="OrthoDB" id="3176171at2759"/>
<keyword evidence="6 11" id="KW-0067">ATP-binding</keyword>
<keyword evidence="5 11" id="KW-0547">Nucleotide-binding</keyword>
<dbReference type="Proteomes" id="UP000694845">
    <property type="component" value="Unplaced"/>
</dbReference>
<comment type="similarity">
    <text evidence="11">Belongs to the TRAFAC class myosin-kinesin ATPase superfamily. Kinesin family.</text>
</comment>
<feature type="region of interest" description="Disordered" evidence="13">
    <location>
        <begin position="1"/>
        <end position="42"/>
    </location>
</feature>
<dbReference type="CDD" id="cd01370">
    <property type="entry name" value="KISc_KIP3_like"/>
    <property type="match status" value="1"/>
</dbReference>
<feature type="coiled-coil region" evidence="12">
    <location>
        <begin position="402"/>
        <end position="429"/>
    </location>
</feature>
<evidence type="ECO:0000256" key="12">
    <source>
        <dbReference type="SAM" id="Coils"/>
    </source>
</evidence>
<evidence type="ECO:0000256" key="8">
    <source>
        <dbReference type="ARBA" id="ARBA00023175"/>
    </source>
</evidence>
<dbReference type="GO" id="GO:0005634">
    <property type="term" value="C:nucleus"/>
    <property type="evidence" value="ECO:0007669"/>
    <property type="project" value="UniProtKB-SubCell"/>
</dbReference>
<dbReference type="KEGG" id="aplc:110975039"/>
<feature type="domain" description="Kinesin motor" evidence="14">
    <location>
        <begin position="39"/>
        <end position="387"/>
    </location>
</feature>
<keyword evidence="3" id="KW-0963">Cytoplasm</keyword>
<feature type="compositionally biased region" description="Low complexity" evidence="13">
    <location>
        <begin position="27"/>
        <end position="39"/>
    </location>
</feature>
<sequence length="1122" mass="124784">MPSSNHRRNSRSCGRPSSSRTTVLPASGNSNNESSKNGNIRVVVRIRPPSSAELDSGSGSRPIVQMLDEKVLLFDPKEDTAPSYFHGRRLARRNFMQRKNKDMKFAFDHVFGEGVSQQYVYENTTKTIVDSVLAGYNASVFAYGATGAGKTFTMLGGPDYPGVIFLTMVDLYRRIGEIAKDKLCDVAVSYLEVYNENIRDLLAPSGLLALREDPQQGVVVSGLTLHKPRSAEELLRMLEFGNGNRTQHPTDANAQSSRSHAVFQVFVRQKDRTANISTNFRIAKMSLIDLAGSERATVTTNRGARFREGANINRSLLALGNCINALADGNKSKGQHIPYRNSKLTRLLKDSLGGNCQTVMIAAISPSGLTYEDTLNTLKYASRAKNIQTKLKQNVVNVDLHISHYAQIVEELRTEVSELKSKLQKYESGVVKVDRSVPAPVANEEEIHRFQSELHKVFVQRGSIRKELLELESSDRHLTVMISRKQTMVERIRLAYGESAQGDKTMGRFERHIAASNARQTRLRERKPAVEGRISANQEWLEKVKGQMKADGEMPAVLQESLRTRHLEIELRDCRRQIKHLKRFARQQENHQQSSERLIVSLLATVRRQFFLLKGSGLATSDVAADFEAIQKQVEGDREVAWADQSVSEGSEVKPSGVTEHLDLNYLLELPIMKCVDTTPKVVPSKSPRKNLGQRSSPRTPARRQNTPSKNQNPVLFERMPTPTQNRSPTADRARPQTPRAATPFARRGDANPDIDIFQPIGSAVRHTPSVGAVTRSTENGRTPIVCNTRFGPGVPQRIGQTVTKKQTDQPDLLSQTAEEPKCNLTETFETEGVAPLQSPATNATMQSKPTDNASMDNLHKIETDQLGSSSLNTTFSTEGSESTHRSTYQGPDKPVARAISFDSENALPNLKISPVTGKGHVMSYAEALATPQRLQVKDQQRAPLAALTNNSPQLQDRRSEAQHRVSNYGPTENQCSGNQSTSKAKRSCQRRGTFTKHMAPLHRRSKSQGVLGERTFPFHEAKHAETLHRFGLPSMSDQPTALGLRKPTPAYMSLTASAANKRRNHTKGERLNSTQENQPPLSFRGPVRLHRTESMIKPAVRIPTFSKSRSVSNLHRKIINP</sequence>
<dbReference type="InterPro" id="IPR036961">
    <property type="entry name" value="Kinesin_motor_dom_sf"/>
</dbReference>
<comment type="subcellular location">
    <subcellularLocation>
        <location evidence="2">Cytoplasm</location>
        <location evidence="2">Cytoskeleton</location>
    </subcellularLocation>
    <subcellularLocation>
        <location evidence="1">Nucleus</location>
    </subcellularLocation>
</comment>
<keyword evidence="4" id="KW-0493">Microtubule</keyword>
<feature type="compositionally biased region" description="Polar residues" evidence="13">
    <location>
        <begin position="965"/>
        <end position="983"/>
    </location>
</feature>
<keyword evidence="8 11" id="KW-0505">Motor protein</keyword>
<dbReference type="GO" id="GO:0005524">
    <property type="term" value="F:ATP binding"/>
    <property type="evidence" value="ECO:0007669"/>
    <property type="project" value="UniProtKB-UniRule"/>
</dbReference>
<dbReference type="InterPro" id="IPR027417">
    <property type="entry name" value="P-loop_NTPase"/>
</dbReference>
<accession>A0A8B7XRK1</accession>
<evidence type="ECO:0000313" key="16">
    <source>
        <dbReference type="RefSeq" id="XP_022082822.1"/>
    </source>
</evidence>
<evidence type="ECO:0000256" key="4">
    <source>
        <dbReference type="ARBA" id="ARBA00022701"/>
    </source>
</evidence>
<dbReference type="GO" id="GO:0003777">
    <property type="term" value="F:microtubule motor activity"/>
    <property type="evidence" value="ECO:0007669"/>
    <property type="project" value="InterPro"/>
</dbReference>
<dbReference type="RefSeq" id="XP_022082822.1">
    <property type="nucleotide sequence ID" value="XM_022227130.1"/>
</dbReference>
<dbReference type="SUPFAM" id="SSF52540">
    <property type="entry name" value="P-loop containing nucleoside triphosphate hydrolases"/>
    <property type="match status" value="1"/>
</dbReference>
<dbReference type="FunFam" id="3.40.850.10:FF:000027">
    <property type="entry name" value="Kinesin-like protein"/>
    <property type="match status" value="1"/>
</dbReference>
<name>A0A8B7XRK1_ACAPL</name>
<keyword evidence="7 12" id="KW-0175">Coiled coil</keyword>
<dbReference type="GO" id="GO:0008017">
    <property type="term" value="F:microtubule binding"/>
    <property type="evidence" value="ECO:0007669"/>
    <property type="project" value="InterPro"/>
</dbReference>
<evidence type="ECO:0000256" key="5">
    <source>
        <dbReference type="ARBA" id="ARBA00022741"/>
    </source>
</evidence>
<evidence type="ECO:0000256" key="7">
    <source>
        <dbReference type="ARBA" id="ARBA00023054"/>
    </source>
</evidence>
<dbReference type="PROSITE" id="PS50067">
    <property type="entry name" value="KINESIN_MOTOR_2"/>
    <property type="match status" value="1"/>
</dbReference>
<dbReference type="PROSITE" id="PS00411">
    <property type="entry name" value="KINESIN_MOTOR_1"/>
    <property type="match status" value="1"/>
</dbReference>
<dbReference type="Gene3D" id="3.40.850.10">
    <property type="entry name" value="Kinesin motor domain"/>
    <property type="match status" value="1"/>
</dbReference>
<dbReference type="InterPro" id="IPR019821">
    <property type="entry name" value="Kinesin_motor_CS"/>
</dbReference>
<evidence type="ECO:0000256" key="3">
    <source>
        <dbReference type="ARBA" id="ARBA00022490"/>
    </source>
</evidence>
<evidence type="ECO:0000256" key="11">
    <source>
        <dbReference type="PROSITE-ProRule" id="PRU00283"/>
    </source>
</evidence>
<dbReference type="InterPro" id="IPR001752">
    <property type="entry name" value="Kinesin_motor_dom"/>
</dbReference>
<evidence type="ECO:0000256" key="9">
    <source>
        <dbReference type="ARBA" id="ARBA00023212"/>
    </source>
</evidence>
<protein>
    <submittedName>
        <fullName evidence="16">Kinesin-like protein KIF18A isoform X1</fullName>
    </submittedName>
</protein>
<feature type="region of interest" description="Disordered" evidence="13">
    <location>
        <begin position="947"/>
        <end position="993"/>
    </location>
</feature>
<dbReference type="Pfam" id="PF00225">
    <property type="entry name" value="Kinesin"/>
    <property type="match status" value="1"/>
</dbReference>
<keyword evidence="9" id="KW-0206">Cytoskeleton</keyword>
<feature type="compositionally biased region" description="Polar residues" evidence="13">
    <location>
        <begin position="870"/>
        <end position="890"/>
    </location>
</feature>